<evidence type="ECO:0000313" key="1">
    <source>
        <dbReference type="EMBL" id="PYH65681.1"/>
    </source>
</evidence>
<dbReference type="PROSITE" id="PS51257">
    <property type="entry name" value="PROKAR_LIPOPROTEIN"/>
    <property type="match status" value="1"/>
</dbReference>
<reference evidence="1" key="1">
    <citation type="submission" date="2016-12" db="EMBL/GenBank/DDBJ databases">
        <title>The genomes of Aspergillus section Nigri reveals drivers in fungal speciation.</title>
        <authorList>
            <consortium name="DOE Joint Genome Institute"/>
            <person name="Vesth T.C."/>
            <person name="Nybo J."/>
            <person name="Theobald S."/>
            <person name="Brandl J."/>
            <person name="Frisvad J.C."/>
            <person name="Nielsen K.F."/>
            <person name="Lyhne E.K."/>
            <person name="Kogle M.E."/>
            <person name="Kuo A."/>
            <person name="Riley R."/>
            <person name="Clum A."/>
            <person name="Nolan M."/>
            <person name="Lipzen A."/>
            <person name="Salamov A."/>
            <person name="Henrissat B."/>
            <person name="Wiebenga A."/>
            <person name="De Vries R.P."/>
            <person name="Grigoriev I.V."/>
            <person name="Mortensen U.H."/>
            <person name="Andersen M.R."/>
            <person name="Baker S.E."/>
        </authorList>
    </citation>
    <scope>NUCLEOTIDE SEQUENCE [LARGE SCALE GENOMIC DNA]</scope>
    <source>
        <strain evidence="1">CBS 113365</strain>
    </source>
</reference>
<keyword evidence="2" id="KW-1185">Reference proteome</keyword>
<dbReference type="EMBL" id="KZ821637">
    <property type="protein sequence ID" value="PYH65681.1"/>
    <property type="molecule type" value="Genomic_DNA"/>
</dbReference>
<protein>
    <submittedName>
        <fullName evidence="1">Uncharacterized protein</fullName>
    </submittedName>
</protein>
<dbReference type="Proteomes" id="UP000248405">
    <property type="component" value="Unassembled WGS sequence"/>
</dbReference>
<evidence type="ECO:0000313" key="2">
    <source>
        <dbReference type="Proteomes" id="UP000248405"/>
    </source>
</evidence>
<name>A0A319B1V0_ASPVC</name>
<accession>A0A319B1V0</accession>
<dbReference type="GeneID" id="37206011"/>
<organism evidence="1 2">
    <name type="scientific">Aspergillus vadensis (strain CBS 113365 / IMI 142717 / IBT 24658)</name>
    <dbReference type="NCBI Taxonomy" id="1448311"/>
    <lineage>
        <taxon>Eukaryota</taxon>
        <taxon>Fungi</taxon>
        <taxon>Dikarya</taxon>
        <taxon>Ascomycota</taxon>
        <taxon>Pezizomycotina</taxon>
        <taxon>Eurotiomycetes</taxon>
        <taxon>Eurotiomycetidae</taxon>
        <taxon>Eurotiales</taxon>
        <taxon>Aspergillaceae</taxon>
        <taxon>Aspergillus</taxon>
        <taxon>Aspergillus subgen. Circumdati</taxon>
    </lineage>
</organism>
<gene>
    <name evidence="1" type="ORF">BO88DRAFT_135779</name>
</gene>
<dbReference type="AlphaFoldDB" id="A0A319B1V0"/>
<sequence length="116" mass="13064">MRSTVTCLLVIQQPVWFGTSCFAYLVAGPRSHSSRSTSPYEDYDQMMLDGSFPARRAHPDTCRCRYIAAYATQLSHGSWWIASLMTGEYIFRAAALSHHCLYLPALCSTRVCRCDA</sequence>
<proteinExistence type="predicted"/>
<dbReference type="RefSeq" id="XP_025559475.1">
    <property type="nucleotide sequence ID" value="XM_025701419.1"/>
</dbReference>